<sequence>MSKYIVCIRVSQSSQRKNTGMFKVNSFSTTCYTKSCFISNPRASSCEPLHKLRSEHLGFAGCAGSPGNNFRVVVP</sequence>
<dbReference type="EMBL" id="CAADRP010002041">
    <property type="protein sequence ID" value="VFU60098.1"/>
    <property type="molecule type" value="Genomic_DNA"/>
</dbReference>
<evidence type="ECO:0000313" key="1">
    <source>
        <dbReference type="EMBL" id="VFU60098.1"/>
    </source>
</evidence>
<name>A0A6N2N012_SALVM</name>
<proteinExistence type="predicted"/>
<gene>
    <name evidence="1" type="ORF">SVIM_LOCUS444700</name>
</gene>
<reference evidence="1" key="1">
    <citation type="submission" date="2019-03" db="EMBL/GenBank/DDBJ databases">
        <authorList>
            <person name="Mank J."/>
            <person name="Almeida P."/>
        </authorList>
    </citation>
    <scope>NUCLEOTIDE SEQUENCE</scope>
    <source>
        <strain evidence="1">78183</strain>
    </source>
</reference>
<protein>
    <submittedName>
        <fullName evidence="1">Uncharacterized protein</fullName>
    </submittedName>
</protein>
<organism evidence="1">
    <name type="scientific">Salix viminalis</name>
    <name type="common">Common osier</name>
    <name type="synonym">Basket willow</name>
    <dbReference type="NCBI Taxonomy" id="40686"/>
    <lineage>
        <taxon>Eukaryota</taxon>
        <taxon>Viridiplantae</taxon>
        <taxon>Streptophyta</taxon>
        <taxon>Embryophyta</taxon>
        <taxon>Tracheophyta</taxon>
        <taxon>Spermatophyta</taxon>
        <taxon>Magnoliopsida</taxon>
        <taxon>eudicotyledons</taxon>
        <taxon>Gunneridae</taxon>
        <taxon>Pentapetalae</taxon>
        <taxon>rosids</taxon>
        <taxon>fabids</taxon>
        <taxon>Malpighiales</taxon>
        <taxon>Salicaceae</taxon>
        <taxon>Saliceae</taxon>
        <taxon>Salix</taxon>
    </lineage>
</organism>
<dbReference type="AlphaFoldDB" id="A0A6N2N012"/>
<accession>A0A6N2N012</accession>